<comment type="caution">
    <text evidence="2">The sequence shown here is derived from an EMBL/GenBank/DDBJ whole genome shotgun (WGS) entry which is preliminary data.</text>
</comment>
<protein>
    <submittedName>
        <fullName evidence="2">Aminodeoxychorismate synthase subunit I</fullName>
    </submittedName>
</protein>
<dbReference type="PANTHER" id="PTHR11236">
    <property type="entry name" value="AMINOBENZOATE/ANTHRANILATE SYNTHASE"/>
    <property type="match status" value="1"/>
</dbReference>
<dbReference type="GO" id="GO:0009396">
    <property type="term" value="P:folic acid-containing compound biosynthetic process"/>
    <property type="evidence" value="ECO:0007669"/>
    <property type="project" value="InterPro"/>
</dbReference>
<keyword evidence="3" id="KW-1185">Reference proteome</keyword>
<dbReference type="NCBIfam" id="TIGR00553">
    <property type="entry name" value="pabB"/>
    <property type="match status" value="1"/>
</dbReference>
<dbReference type="RefSeq" id="WP_121023744.1">
    <property type="nucleotide sequence ID" value="NZ_RCCE01000003.1"/>
</dbReference>
<reference evidence="2 3" key="1">
    <citation type="submission" date="2018-10" db="EMBL/GenBank/DDBJ databases">
        <title>Genomic Encyclopedia of Archaeal and Bacterial Type Strains, Phase II (KMG-II): from individual species to whole genera.</title>
        <authorList>
            <person name="Goeker M."/>
        </authorList>
    </citation>
    <scope>NUCLEOTIDE SEQUENCE [LARGE SCALE GENOMIC DNA]</scope>
    <source>
        <strain evidence="2 3">DSM 29466</strain>
    </source>
</reference>
<dbReference type="AlphaFoldDB" id="A0A497WF94"/>
<organism evidence="2 3">
    <name type="scientific">Litoreibacter meonggei</name>
    <dbReference type="NCBI Taxonomy" id="1049199"/>
    <lineage>
        <taxon>Bacteria</taxon>
        <taxon>Pseudomonadati</taxon>
        <taxon>Pseudomonadota</taxon>
        <taxon>Alphaproteobacteria</taxon>
        <taxon>Rhodobacterales</taxon>
        <taxon>Roseobacteraceae</taxon>
        <taxon>Litoreibacter</taxon>
    </lineage>
</organism>
<feature type="domain" description="Chorismate-utilising enzyme C-terminal" evidence="1">
    <location>
        <begin position="110"/>
        <end position="365"/>
    </location>
</feature>
<dbReference type="GO" id="GO:0000162">
    <property type="term" value="P:L-tryptophan biosynthetic process"/>
    <property type="evidence" value="ECO:0007669"/>
    <property type="project" value="TreeGrafter"/>
</dbReference>
<name>A0A497WF94_9RHOB</name>
<evidence type="ECO:0000313" key="2">
    <source>
        <dbReference type="EMBL" id="RLJ51778.1"/>
    </source>
</evidence>
<dbReference type="PANTHER" id="PTHR11236:SF50">
    <property type="entry name" value="AMINODEOXYCHORISMATE SYNTHASE COMPONENT 1"/>
    <property type="match status" value="1"/>
</dbReference>
<dbReference type="InterPro" id="IPR005802">
    <property type="entry name" value="ADC_synth_comp_1"/>
</dbReference>
<evidence type="ECO:0000259" key="1">
    <source>
        <dbReference type="Pfam" id="PF00425"/>
    </source>
</evidence>
<dbReference type="OrthoDB" id="9803598at2"/>
<dbReference type="EMBL" id="RCCE01000003">
    <property type="protein sequence ID" value="RLJ51778.1"/>
    <property type="molecule type" value="Genomic_DNA"/>
</dbReference>
<dbReference type="NCBIfam" id="NF005698">
    <property type="entry name" value="PRK07508.1"/>
    <property type="match status" value="1"/>
</dbReference>
<dbReference type="InterPro" id="IPR019999">
    <property type="entry name" value="Anth_synth_I-like"/>
</dbReference>
<proteinExistence type="predicted"/>
<dbReference type="SUPFAM" id="SSF56322">
    <property type="entry name" value="ADC synthase"/>
    <property type="match status" value="1"/>
</dbReference>
<dbReference type="Gene3D" id="3.60.120.10">
    <property type="entry name" value="Anthranilate synthase"/>
    <property type="match status" value="1"/>
</dbReference>
<dbReference type="Proteomes" id="UP000269157">
    <property type="component" value="Unassembled WGS sequence"/>
</dbReference>
<dbReference type="Pfam" id="PF00425">
    <property type="entry name" value="Chorismate_bind"/>
    <property type="match status" value="1"/>
</dbReference>
<gene>
    <name evidence="2" type="ORF">BCF46_1994</name>
</gene>
<sequence>MTAPLVRFDHGPLGTGTTFQTARRVISATIPDEVPRAFAALQDAQAQGLWLAGFASYELGYLMSRKLRGLLPDSRQIPLLQFGVFDAPTSPHGLADGTAELSQLQPLWDRARYTRVFEIVHEFIKAGDVYQANLTFPIRAQLSGNPDVLYAALCAQQSVPYGAFVQLEGPTLLSRSPELFFSLSADGKLTARPMKGTARRGATVNEDNALRDALAASEKNRAENLMIVDLLRNDLSRISQIGSVHVPELFQVERYATLHQMTSRITAQINTGTSIAELFRALFPCGSITGAPKIRAMEILRDLEAGPRDGYCGAIGWIAPDGAMEFNVAIRTLTCAEDGAVTLNVGGGVIYDSTAADEYDEALLKAKFAQLS</sequence>
<dbReference type="InterPro" id="IPR005801">
    <property type="entry name" value="ADC_synthase"/>
</dbReference>
<dbReference type="GO" id="GO:0046820">
    <property type="term" value="F:4-amino-4-deoxychorismate synthase activity"/>
    <property type="evidence" value="ECO:0007669"/>
    <property type="project" value="TreeGrafter"/>
</dbReference>
<accession>A0A497WF94</accession>
<dbReference type="InterPro" id="IPR015890">
    <property type="entry name" value="Chorismate_C"/>
</dbReference>
<evidence type="ECO:0000313" key="3">
    <source>
        <dbReference type="Proteomes" id="UP000269157"/>
    </source>
</evidence>
<dbReference type="PRINTS" id="PR00095">
    <property type="entry name" value="ANTSNTHASEI"/>
</dbReference>